<protein>
    <submittedName>
        <fullName evidence="1">Uncharacterized protein</fullName>
    </submittedName>
</protein>
<gene>
    <name evidence="1" type="ORF">SK128_014358</name>
</gene>
<keyword evidence="2" id="KW-1185">Reference proteome</keyword>
<dbReference type="EMBL" id="JAXCGZ010009716">
    <property type="protein sequence ID" value="KAK7076337.1"/>
    <property type="molecule type" value="Genomic_DNA"/>
</dbReference>
<evidence type="ECO:0000313" key="1">
    <source>
        <dbReference type="EMBL" id="KAK7076337.1"/>
    </source>
</evidence>
<comment type="caution">
    <text evidence="1">The sequence shown here is derived from an EMBL/GenBank/DDBJ whole genome shotgun (WGS) entry which is preliminary data.</text>
</comment>
<organism evidence="1 2">
    <name type="scientific">Halocaridina rubra</name>
    <name type="common">Hawaiian red shrimp</name>
    <dbReference type="NCBI Taxonomy" id="373956"/>
    <lineage>
        <taxon>Eukaryota</taxon>
        <taxon>Metazoa</taxon>
        <taxon>Ecdysozoa</taxon>
        <taxon>Arthropoda</taxon>
        <taxon>Crustacea</taxon>
        <taxon>Multicrustacea</taxon>
        <taxon>Malacostraca</taxon>
        <taxon>Eumalacostraca</taxon>
        <taxon>Eucarida</taxon>
        <taxon>Decapoda</taxon>
        <taxon>Pleocyemata</taxon>
        <taxon>Caridea</taxon>
        <taxon>Atyoidea</taxon>
        <taxon>Atyidae</taxon>
        <taxon>Halocaridina</taxon>
    </lineage>
</organism>
<evidence type="ECO:0000313" key="2">
    <source>
        <dbReference type="Proteomes" id="UP001381693"/>
    </source>
</evidence>
<accession>A0AAN8X4G1</accession>
<name>A0AAN8X4G1_HALRR</name>
<reference evidence="1 2" key="1">
    <citation type="submission" date="2023-11" db="EMBL/GenBank/DDBJ databases">
        <title>Halocaridina rubra genome assembly.</title>
        <authorList>
            <person name="Smith C."/>
        </authorList>
    </citation>
    <scope>NUCLEOTIDE SEQUENCE [LARGE SCALE GENOMIC DNA]</scope>
    <source>
        <strain evidence="1">EP-1</strain>
        <tissue evidence="1">Whole</tissue>
    </source>
</reference>
<proteinExistence type="predicted"/>
<dbReference type="Proteomes" id="UP001381693">
    <property type="component" value="Unassembled WGS sequence"/>
</dbReference>
<sequence length="55" mass="6346">MAAPQIQFIFPEALILNAREFSGDARQACELQNVPQRDSVEMQAWFPSNIPRRRT</sequence>
<dbReference type="AlphaFoldDB" id="A0AAN8X4G1"/>